<dbReference type="EMBL" id="LGSP01000032">
    <property type="protein sequence ID" value="KNE81316.1"/>
    <property type="molecule type" value="Genomic_DNA"/>
</dbReference>
<sequence length="336" mass="36393">MRDGRRPAGRSGARGALALRGAAARLGLKPGELELGVRLGEVRTVAGPEGRRRVPVAEVERLRSAEGFPDTLRERVRSVTATEGAALLGTGPARFTRLAKVGCFSPVMFYVNRYRALVWLYPAAELRKFAEREPALLTGSTPRGLRKMLDAGEDWRARNWRSRRVAQLAREAENAWERAAVAAAVLGPDQLAEVVDDPYERAHLRRLRASLLSAKGEPPSSRPLVEPLLTADDPDEILWHRISLALCLDEARAERPAPRPGEAGRPGWVPPSPEPAPAGGDGHGPGAESAAGAAVRPGRARPSAPVRPAGRTERSGPPGRPGPRGLWRRLHRSRSR</sequence>
<accession>A0ACC4W9Q1</accession>
<proteinExistence type="predicted"/>
<organism evidence="1 2">
    <name type="scientific">Streptomyces fradiae</name>
    <name type="common">Streptomyces roseoflavus</name>
    <dbReference type="NCBI Taxonomy" id="1906"/>
    <lineage>
        <taxon>Bacteria</taxon>
        <taxon>Bacillati</taxon>
        <taxon>Actinomycetota</taxon>
        <taxon>Actinomycetes</taxon>
        <taxon>Kitasatosporales</taxon>
        <taxon>Streptomycetaceae</taxon>
        <taxon>Streptomyces</taxon>
    </lineage>
</organism>
<keyword evidence="2" id="KW-1185">Reference proteome</keyword>
<gene>
    <name evidence="1" type="ORF">ADZ36_17225</name>
</gene>
<evidence type="ECO:0000313" key="1">
    <source>
        <dbReference type="EMBL" id="KNE81316.1"/>
    </source>
</evidence>
<comment type="caution">
    <text evidence="1">The sequence shown here is derived from an EMBL/GenBank/DDBJ whole genome shotgun (WGS) entry which is preliminary data.</text>
</comment>
<evidence type="ECO:0000313" key="2">
    <source>
        <dbReference type="Proteomes" id="UP000037185"/>
    </source>
</evidence>
<dbReference type="Proteomes" id="UP000037185">
    <property type="component" value="Unassembled WGS sequence"/>
</dbReference>
<protein>
    <submittedName>
        <fullName evidence="1">Uncharacterized protein</fullName>
    </submittedName>
</protein>
<reference evidence="1" key="1">
    <citation type="submission" date="2015-07" db="EMBL/GenBank/DDBJ databases">
        <title>Draft genome sequence of Streptomyces fradiae, a resistant strain to nitron-oligomycin.</title>
        <authorList>
            <person name="Vatlin A.A."/>
            <person name="Bekker O.B."/>
            <person name="Danilenko V.N."/>
        </authorList>
    </citation>
    <scope>NUCLEOTIDE SEQUENCE</scope>
    <source>
        <strain evidence="1">Olg1-1</strain>
    </source>
</reference>
<name>A0ACC4W9Q1_STRFR</name>